<keyword evidence="7 14" id="KW-0418">Kinase</keyword>
<comment type="subcellular location">
    <subcellularLocation>
        <location evidence="2">Cell membrane</location>
    </subcellularLocation>
</comment>
<dbReference type="RefSeq" id="WP_117358006.1">
    <property type="nucleotide sequence ID" value="NZ_QURH01000250.1"/>
</dbReference>
<evidence type="ECO:0000256" key="6">
    <source>
        <dbReference type="ARBA" id="ARBA00022692"/>
    </source>
</evidence>
<dbReference type="Gene3D" id="3.30.565.10">
    <property type="entry name" value="Histidine kinase-like ATPase, C-terminal domain"/>
    <property type="match status" value="1"/>
</dbReference>
<evidence type="ECO:0000256" key="7">
    <source>
        <dbReference type="ARBA" id="ARBA00022777"/>
    </source>
</evidence>
<evidence type="ECO:0000256" key="1">
    <source>
        <dbReference type="ARBA" id="ARBA00000085"/>
    </source>
</evidence>
<dbReference type="InterPro" id="IPR036097">
    <property type="entry name" value="HisK_dim/P_sf"/>
</dbReference>
<dbReference type="CDD" id="cd00082">
    <property type="entry name" value="HisKA"/>
    <property type="match status" value="1"/>
</dbReference>
<keyword evidence="8 11" id="KW-1133">Transmembrane helix</keyword>
<dbReference type="PANTHER" id="PTHR45436:SF5">
    <property type="entry name" value="SENSOR HISTIDINE KINASE TRCS"/>
    <property type="match status" value="1"/>
</dbReference>
<evidence type="ECO:0000256" key="8">
    <source>
        <dbReference type="ARBA" id="ARBA00022989"/>
    </source>
</evidence>
<evidence type="ECO:0000256" key="3">
    <source>
        <dbReference type="ARBA" id="ARBA00012438"/>
    </source>
</evidence>
<dbReference type="EMBL" id="QURH01000250">
    <property type="protein sequence ID" value="RFU40917.1"/>
    <property type="molecule type" value="Genomic_DNA"/>
</dbReference>
<protein>
    <recommendedName>
        <fullName evidence="3">histidine kinase</fullName>
        <ecNumber evidence="3">2.7.13.3</ecNumber>
    </recommendedName>
</protein>
<dbReference type="GO" id="GO:0005886">
    <property type="term" value="C:plasma membrane"/>
    <property type="evidence" value="ECO:0007669"/>
    <property type="project" value="UniProtKB-SubCell"/>
</dbReference>
<dbReference type="AlphaFoldDB" id="A0A372JLM6"/>
<keyword evidence="11" id="KW-0472">Membrane</keyword>
<accession>A0A372JLM6</accession>
<dbReference type="InterPro" id="IPR003660">
    <property type="entry name" value="HAMP_dom"/>
</dbReference>
<comment type="catalytic activity">
    <reaction evidence="1">
        <text>ATP + protein L-histidine = ADP + protein N-phospho-L-histidine.</text>
        <dbReference type="EC" id="2.7.13.3"/>
    </reaction>
</comment>
<feature type="transmembrane region" description="Helical" evidence="11">
    <location>
        <begin position="205"/>
        <end position="224"/>
    </location>
</feature>
<feature type="compositionally biased region" description="Low complexity" evidence="10">
    <location>
        <begin position="107"/>
        <end position="123"/>
    </location>
</feature>
<dbReference type="PROSITE" id="PS50109">
    <property type="entry name" value="HIS_KIN"/>
    <property type="match status" value="1"/>
</dbReference>
<evidence type="ECO:0000256" key="10">
    <source>
        <dbReference type="SAM" id="MobiDB-lite"/>
    </source>
</evidence>
<evidence type="ECO:0000313" key="14">
    <source>
        <dbReference type="EMBL" id="RFU40917.1"/>
    </source>
</evidence>
<dbReference type="Gene3D" id="1.10.287.130">
    <property type="match status" value="1"/>
</dbReference>
<dbReference type="SUPFAM" id="SSF55874">
    <property type="entry name" value="ATPase domain of HSP90 chaperone/DNA topoisomerase II/histidine kinase"/>
    <property type="match status" value="1"/>
</dbReference>
<dbReference type="GO" id="GO:0000155">
    <property type="term" value="F:phosphorelay sensor kinase activity"/>
    <property type="evidence" value="ECO:0007669"/>
    <property type="project" value="InterPro"/>
</dbReference>
<sequence length="509" mass="53471">MRTRLVAVLTTLVVLVVAGLAVPLGGAYATHRTGRLLLDRPLGGAYATHRTGRLLLDRRADATRFAELADLAARTGDRGSLQPEIARYASLYGASVWIRDRDGRVVAQAGPATGPDTTAPPAASDRTGADQADPADSAGRAGGGGQAEATGLALSGRTTDALPALTPFGPRHVLIAEPSGRDAQISGAVLLLAPTSHARADIARVWSALLLAALAVLACSVLVARGLARWILRPVTELDEATRRITEGDLGTRTAATVGPPELRRLEQRFNAMAEAVDQAVRRQREFAANASHELRNPLAALMFRLENLRPYLDPAGEREFEETGAELNRLAGTVTDLLELARTEAGAQGGAGAAVARDLDVAAELRPRLESWREVFDALGIGFAVRLPERLTARAVPDALPRIADILLDNAHKFVPEGGTVTVTLDAAGPVLRVADDGLGLTGPERARALERHWRAPAHADLPGSGLGLPIAAALAEASGGRLVLLANRPRGLAVEVRLGAGQPKTDR</sequence>
<evidence type="ECO:0000259" key="12">
    <source>
        <dbReference type="PROSITE" id="PS50109"/>
    </source>
</evidence>
<dbReference type="SMART" id="SM00388">
    <property type="entry name" value="HisKA"/>
    <property type="match status" value="1"/>
</dbReference>
<evidence type="ECO:0000313" key="15">
    <source>
        <dbReference type="Proteomes" id="UP000261811"/>
    </source>
</evidence>
<dbReference type="EC" id="2.7.13.3" evidence="3"/>
<keyword evidence="5" id="KW-0808">Transferase</keyword>
<evidence type="ECO:0000256" key="4">
    <source>
        <dbReference type="ARBA" id="ARBA00022553"/>
    </source>
</evidence>
<dbReference type="SMART" id="SM00387">
    <property type="entry name" value="HATPase_c"/>
    <property type="match status" value="1"/>
</dbReference>
<dbReference type="InterPro" id="IPR050428">
    <property type="entry name" value="TCS_sensor_his_kinase"/>
</dbReference>
<feature type="domain" description="Histidine kinase" evidence="12">
    <location>
        <begin position="290"/>
        <end position="504"/>
    </location>
</feature>
<comment type="caution">
    <text evidence="14">The sequence shown here is derived from an EMBL/GenBank/DDBJ whole genome shotgun (WGS) entry which is preliminary data.</text>
</comment>
<dbReference type="Gene3D" id="6.10.340.10">
    <property type="match status" value="1"/>
</dbReference>
<dbReference type="InterPro" id="IPR005467">
    <property type="entry name" value="His_kinase_dom"/>
</dbReference>
<keyword evidence="9" id="KW-0902">Two-component regulatory system</keyword>
<evidence type="ECO:0000256" key="5">
    <source>
        <dbReference type="ARBA" id="ARBA00022679"/>
    </source>
</evidence>
<dbReference type="InterPro" id="IPR003594">
    <property type="entry name" value="HATPase_dom"/>
</dbReference>
<dbReference type="Pfam" id="PF00512">
    <property type="entry name" value="HisKA"/>
    <property type="match status" value="1"/>
</dbReference>
<dbReference type="InterPro" id="IPR003661">
    <property type="entry name" value="HisK_dim/P_dom"/>
</dbReference>
<feature type="region of interest" description="Disordered" evidence="10">
    <location>
        <begin position="107"/>
        <end position="149"/>
    </location>
</feature>
<evidence type="ECO:0000256" key="2">
    <source>
        <dbReference type="ARBA" id="ARBA00004236"/>
    </source>
</evidence>
<dbReference type="CDD" id="cd00075">
    <property type="entry name" value="HATPase"/>
    <property type="match status" value="1"/>
</dbReference>
<dbReference type="Pfam" id="PF00672">
    <property type="entry name" value="HAMP"/>
    <property type="match status" value="1"/>
</dbReference>
<dbReference type="CDD" id="cd06225">
    <property type="entry name" value="HAMP"/>
    <property type="match status" value="1"/>
</dbReference>
<reference evidence="14 15" key="1">
    <citation type="submission" date="2018-08" db="EMBL/GenBank/DDBJ databases">
        <title>Actinomadura jelena sp. nov., a novel Actinomycete isolated from soil in Chad.</title>
        <authorList>
            <person name="Shi L."/>
        </authorList>
    </citation>
    <scope>NUCLEOTIDE SEQUENCE [LARGE SCALE GENOMIC DNA]</scope>
    <source>
        <strain evidence="14 15">NEAU-G17</strain>
    </source>
</reference>
<keyword evidence="4" id="KW-0597">Phosphoprotein</keyword>
<gene>
    <name evidence="14" type="ORF">DZF91_14570</name>
</gene>
<name>A0A372JLM6_9ACTN</name>
<dbReference type="SUPFAM" id="SSF47384">
    <property type="entry name" value="Homodimeric domain of signal transducing histidine kinase"/>
    <property type="match status" value="1"/>
</dbReference>
<dbReference type="Proteomes" id="UP000261811">
    <property type="component" value="Unassembled WGS sequence"/>
</dbReference>
<keyword evidence="6 11" id="KW-0812">Transmembrane</keyword>
<feature type="domain" description="HAMP" evidence="13">
    <location>
        <begin position="229"/>
        <end position="282"/>
    </location>
</feature>
<proteinExistence type="predicted"/>
<keyword evidence="15" id="KW-1185">Reference proteome</keyword>
<dbReference type="InterPro" id="IPR036890">
    <property type="entry name" value="HATPase_C_sf"/>
</dbReference>
<dbReference type="SUPFAM" id="SSF158472">
    <property type="entry name" value="HAMP domain-like"/>
    <property type="match status" value="1"/>
</dbReference>
<dbReference type="OrthoDB" id="9786919at2"/>
<evidence type="ECO:0000256" key="11">
    <source>
        <dbReference type="SAM" id="Phobius"/>
    </source>
</evidence>
<evidence type="ECO:0000259" key="13">
    <source>
        <dbReference type="PROSITE" id="PS50885"/>
    </source>
</evidence>
<dbReference type="Pfam" id="PF02518">
    <property type="entry name" value="HATPase_c"/>
    <property type="match status" value="1"/>
</dbReference>
<dbReference type="PANTHER" id="PTHR45436">
    <property type="entry name" value="SENSOR HISTIDINE KINASE YKOH"/>
    <property type="match status" value="1"/>
</dbReference>
<evidence type="ECO:0000256" key="9">
    <source>
        <dbReference type="ARBA" id="ARBA00023012"/>
    </source>
</evidence>
<organism evidence="14 15">
    <name type="scientific">Actinomadura logoneensis</name>
    <dbReference type="NCBI Taxonomy" id="2293572"/>
    <lineage>
        <taxon>Bacteria</taxon>
        <taxon>Bacillati</taxon>
        <taxon>Actinomycetota</taxon>
        <taxon>Actinomycetes</taxon>
        <taxon>Streptosporangiales</taxon>
        <taxon>Thermomonosporaceae</taxon>
        <taxon>Actinomadura</taxon>
    </lineage>
</organism>
<dbReference type="PROSITE" id="PS50885">
    <property type="entry name" value="HAMP"/>
    <property type="match status" value="1"/>
</dbReference>
<dbReference type="SMART" id="SM00304">
    <property type="entry name" value="HAMP"/>
    <property type="match status" value="1"/>
</dbReference>